<reference evidence="4 5" key="1">
    <citation type="submission" date="2023-11" db="EMBL/GenBank/DDBJ databases">
        <title>Gilvimarinus fulvus sp. nov., isolated from the surface of Kelp.</title>
        <authorList>
            <person name="Sun Y.Y."/>
            <person name="Gong Y."/>
            <person name="Du Z.J."/>
        </authorList>
    </citation>
    <scope>NUCLEOTIDE SEQUENCE [LARGE SCALE GENOMIC DNA]</scope>
    <source>
        <strain evidence="4 5">SDUM040013</strain>
    </source>
</reference>
<comment type="caution">
    <text evidence="4">The sequence shown here is derived from an EMBL/GenBank/DDBJ whole genome shotgun (WGS) entry which is preliminary data.</text>
</comment>
<dbReference type="EMBL" id="JAXAFO010000008">
    <property type="protein sequence ID" value="MDX6849008.1"/>
    <property type="molecule type" value="Genomic_DNA"/>
</dbReference>
<proteinExistence type="inferred from homology"/>
<keyword evidence="5" id="KW-1185">Reference proteome</keyword>
<sequence length="372" mass="41843">MDRKPILVTKPALAPLEEFLPYLEEIWETRWLTNSGPFHQKLEAALAEYLNVKHVVLCNNGTSALLLALRVLGLQGEVITTPYSFIATGHAIIWAGLEPVFVDIGADSCNLNPEHLEAAITERTAAIMPVHCYGNPCETEAIGRIAKKHGIPVVYDAAHAFGVVTESGSLLNEGDLSVVSFHATKVFNTFEGGAIICHDDAMRKKLEYLRNFGFEDETHIPEIGVNAKLNEFQSALGLLQLQHLEEWLTKRAELSRLYSEGLNDVVGLQCGAKPWAKKPNYAYFPIMINEEYPYSRDEVVDMLRAREVHVRRYFYPLITDFPLYRNARCVPASLPNARRSADSVICLPIYPDLLAEDVRRTCEYLRCWAVPK</sequence>
<organism evidence="4 5">
    <name type="scientific">Gilvimarinus gilvus</name>
    <dbReference type="NCBI Taxonomy" id="3058038"/>
    <lineage>
        <taxon>Bacteria</taxon>
        <taxon>Pseudomonadati</taxon>
        <taxon>Pseudomonadota</taxon>
        <taxon>Gammaproteobacteria</taxon>
        <taxon>Cellvibrionales</taxon>
        <taxon>Cellvibrionaceae</taxon>
        <taxon>Gilvimarinus</taxon>
    </lineage>
</organism>
<dbReference type="GO" id="GO:0008483">
    <property type="term" value="F:transaminase activity"/>
    <property type="evidence" value="ECO:0007669"/>
    <property type="project" value="UniProtKB-KW"/>
</dbReference>
<dbReference type="InterPro" id="IPR000653">
    <property type="entry name" value="DegT/StrS_aminotransferase"/>
</dbReference>
<dbReference type="PANTHER" id="PTHR30244">
    <property type="entry name" value="TRANSAMINASE"/>
    <property type="match status" value="1"/>
</dbReference>
<evidence type="ECO:0000313" key="4">
    <source>
        <dbReference type="EMBL" id="MDX6849008.1"/>
    </source>
</evidence>
<dbReference type="InterPro" id="IPR015424">
    <property type="entry name" value="PyrdxlP-dep_Trfase"/>
</dbReference>
<keyword evidence="4" id="KW-0808">Transferase</keyword>
<dbReference type="Gene3D" id="3.90.1150.10">
    <property type="entry name" value="Aspartate Aminotransferase, domain 1"/>
    <property type="match status" value="1"/>
</dbReference>
<dbReference type="PANTHER" id="PTHR30244:SF9">
    <property type="entry name" value="PROTEIN RV3402C"/>
    <property type="match status" value="1"/>
</dbReference>
<protein>
    <submittedName>
        <fullName evidence="4">DegT/DnrJ/EryC1/StrS family aminotransferase</fullName>
        <ecNumber evidence="4">2.6.1.-</ecNumber>
    </submittedName>
</protein>
<dbReference type="EC" id="2.6.1.-" evidence="4"/>
<dbReference type="InterPro" id="IPR015422">
    <property type="entry name" value="PyrdxlP-dep_Trfase_small"/>
</dbReference>
<dbReference type="InterPro" id="IPR015421">
    <property type="entry name" value="PyrdxlP-dep_Trfase_major"/>
</dbReference>
<dbReference type="Pfam" id="PF01041">
    <property type="entry name" value="DegT_DnrJ_EryC1"/>
    <property type="match status" value="1"/>
</dbReference>
<evidence type="ECO:0000256" key="3">
    <source>
        <dbReference type="RuleBase" id="RU004508"/>
    </source>
</evidence>
<dbReference type="CDD" id="cd00616">
    <property type="entry name" value="AHBA_syn"/>
    <property type="match status" value="1"/>
</dbReference>
<keyword evidence="4" id="KW-0032">Aminotransferase</keyword>
<accession>A0ABU4RZI1</accession>
<keyword evidence="1 3" id="KW-0663">Pyridoxal phosphate</keyword>
<dbReference type="RefSeq" id="WP_302723499.1">
    <property type="nucleotide sequence ID" value="NZ_JAULRU010000617.1"/>
</dbReference>
<dbReference type="PIRSF" id="PIRSF000390">
    <property type="entry name" value="PLP_StrS"/>
    <property type="match status" value="1"/>
</dbReference>
<evidence type="ECO:0000256" key="1">
    <source>
        <dbReference type="ARBA" id="ARBA00022898"/>
    </source>
</evidence>
<evidence type="ECO:0000256" key="2">
    <source>
        <dbReference type="ARBA" id="ARBA00037999"/>
    </source>
</evidence>
<dbReference type="Proteomes" id="UP001273505">
    <property type="component" value="Unassembled WGS sequence"/>
</dbReference>
<dbReference type="SUPFAM" id="SSF53383">
    <property type="entry name" value="PLP-dependent transferases"/>
    <property type="match status" value="1"/>
</dbReference>
<dbReference type="Gene3D" id="3.40.640.10">
    <property type="entry name" value="Type I PLP-dependent aspartate aminotransferase-like (Major domain)"/>
    <property type="match status" value="1"/>
</dbReference>
<evidence type="ECO:0000313" key="5">
    <source>
        <dbReference type="Proteomes" id="UP001273505"/>
    </source>
</evidence>
<gene>
    <name evidence="4" type="ORF">SCD92_06525</name>
</gene>
<comment type="similarity">
    <text evidence="2 3">Belongs to the DegT/DnrJ/EryC1 family.</text>
</comment>
<name>A0ABU4RZI1_9GAMM</name>